<dbReference type="Pfam" id="PF00691">
    <property type="entry name" value="OmpA"/>
    <property type="match status" value="1"/>
</dbReference>
<dbReference type="PANTHER" id="PTHR30329:SF21">
    <property type="entry name" value="LIPOPROTEIN YIAD-RELATED"/>
    <property type="match status" value="1"/>
</dbReference>
<reference evidence="7 8" key="1">
    <citation type="submission" date="2019-10" db="EMBL/GenBank/DDBJ databases">
        <title>Extracellular Electron Transfer in a Candidatus Methanoperedens spp. Enrichment Culture.</title>
        <authorList>
            <person name="Berger S."/>
            <person name="Rangel Shaw D."/>
            <person name="Berben T."/>
            <person name="In 'T Zandt M."/>
            <person name="Frank J."/>
            <person name="Reimann J."/>
            <person name="Jetten M.S.M."/>
            <person name="Welte C.U."/>
        </authorList>
    </citation>
    <scope>NUCLEOTIDE SEQUENCE [LARGE SCALE GENOMIC DNA]</scope>
    <source>
        <strain evidence="7">SB12</strain>
    </source>
</reference>
<dbReference type="EMBL" id="WBUI01000030">
    <property type="protein sequence ID" value="KAB2929505.1"/>
    <property type="molecule type" value="Genomic_DNA"/>
</dbReference>
<dbReference type="GO" id="GO:0009279">
    <property type="term" value="C:cell outer membrane"/>
    <property type="evidence" value="ECO:0007669"/>
    <property type="project" value="UniProtKB-SubCell"/>
</dbReference>
<comment type="subcellular location">
    <subcellularLocation>
        <location evidence="1">Cell outer membrane</location>
    </subcellularLocation>
</comment>
<dbReference type="PRINTS" id="PR01021">
    <property type="entry name" value="OMPADOMAIN"/>
</dbReference>
<accession>A0A833GY38</accession>
<keyword evidence="3" id="KW-0998">Cell outer membrane</keyword>
<gene>
    <name evidence="7" type="ORF">F9K24_19665</name>
</gene>
<feature type="transmembrane region" description="Helical" evidence="5">
    <location>
        <begin position="7"/>
        <end position="25"/>
    </location>
</feature>
<evidence type="ECO:0000313" key="7">
    <source>
        <dbReference type="EMBL" id="KAB2929505.1"/>
    </source>
</evidence>
<feature type="domain" description="OmpA-like" evidence="6">
    <location>
        <begin position="162"/>
        <end position="276"/>
    </location>
</feature>
<dbReference type="InterPro" id="IPR006665">
    <property type="entry name" value="OmpA-like"/>
</dbReference>
<sequence length="281" mass="30907">MAGQRKTRVAGTATIIVFIIMAALFQQCRSNDGCAFCSSTQKIASSKPSPLLLAPASATGCEEIGRKRIVRLFYLWPTNSLTEEELKPTILPARRYRTEVTSGDLGWSFLGFMLGVVTETSVVEACDSRYVLRDRSVDETPVRTRTGIDDAEVSLDFPNLVVNTQRPRTTFSVYFAPGSSVLSSDEKQRLAQMAAELKKKPAAKLIIIGHADRTGEEKKNYLLSRERAAVVRKALIQAGLSSDILIPVAAGSTWPAGNTSYYAMARRTEIVIFREDNHDAP</sequence>
<dbReference type="SUPFAM" id="SSF103088">
    <property type="entry name" value="OmpA-like"/>
    <property type="match status" value="1"/>
</dbReference>
<proteinExistence type="predicted"/>
<evidence type="ECO:0000256" key="1">
    <source>
        <dbReference type="ARBA" id="ARBA00004442"/>
    </source>
</evidence>
<evidence type="ECO:0000256" key="2">
    <source>
        <dbReference type="ARBA" id="ARBA00023136"/>
    </source>
</evidence>
<dbReference type="Proteomes" id="UP000460298">
    <property type="component" value="Unassembled WGS sequence"/>
</dbReference>
<keyword evidence="5" id="KW-1133">Transmembrane helix</keyword>
<name>A0A833GY38_9LEPT</name>
<comment type="caution">
    <text evidence="7">The sequence shown here is derived from an EMBL/GenBank/DDBJ whole genome shotgun (WGS) entry which is preliminary data.</text>
</comment>
<keyword evidence="2 4" id="KW-0472">Membrane</keyword>
<keyword evidence="5" id="KW-0812">Transmembrane</keyword>
<dbReference type="PROSITE" id="PS51123">
    <property type="entry name" value="OMPA_2"/>
    <property type="match status" value="1"/>
</dbReference>
<evidence type="ECO:0000256" key="5">
    <source>
        <dbReference type="SAM" id="Phobius"/>
    </source>
</evidence>
<dbReference type="InterPro" id="IPR006664">
    <property type="entry name" value="OMP_bac"/>
</dbReference>
<evidence type="ECO:0000256" key="4">
    <source>
        <dbReference type="PROSITE-ProRule" id="PRU00473"/>
    </source>
</evidence>
<evidence type="ECO:0000259" key="6">
    <source>
        <dbReference type="PROSITE" id="PS51123"/>
    </source>
</evidence>
<dbReference type="PANTHER" id="PTHR30329">
    <property type="entry name" value="STATOR ELEMENT OF FLAGELLAR MOTOR COMPLEX"/>
    <property type="match status" value="1"/>
</dbReference>
<dbReference type="Gene3D" id="3.30.1330.60">
    <property type="entry name" value="OmpA-like domain"/>
    <property type="match status" value="1"/>
</dbReference>
<dbReference type="AlphaFoldDB" id="A0A833GY38"/>
<evidence type="ECO:0000313" key="8">
    <source>
        <dbReference type="Proteomes" id="UP000460298"/>
    </source>
</evidence>
<protein>
    <submittedName>
        <fullName evidence="7">OmpA family protein</fullName>
    </submittedName>
</protein>
<evidence type="ECO:0000256" key="3">
    <source>
        <dbReference type="ARBA" id="ARBA00023237"/>
    </source>
</evidence>
<dbReference type="InterPro" id="IPR036737">
    <property type="entry name" value="OmpA-like_sf"/>
</dbReference>
<dbReference type="InterPro" id="IPR050330">
    <property type="entry name" value="Bact_OuterMem_StrucFunc"/>
</dbReference>
<dbReference type="CDD" id="cd07185">
    <property type="entry name" value="OmpA_C-like"/>
    <property type="match status" value="1"/>
</dbReference>
<organism evidence="7 8">
    <name type="scientific">Leptonema illini</name>
    <dbReference type="NCBI Taxonomy" id="183"/>
    <lineage>
        <taxon>Bacteria</taxon>
        <taxon>Pseudomonadati</taxon>
        <taxon>Spirochaetota</taxon>
        <taxon>Spirochaetia</taxon>
        <taxon>Leptospirales</taxon>
        <taxon>Leptospiraceae</taxon>
        <taxon>Leptonema</taxon>
    </lineage>
</organism>